<name>A0A9Q0MR00_9DIPT</name>
<gene>
    <name evidence="2" type="ORF">Bhyg_13914</name>
</gene>
<evidence type="ECO:0000313" key="3">
    <source>
        <dbReference type="Proteomes" id="UP001151699"/>
    </source>
</evidence>
<dbReference type="Proteomes" id="UP001151699">
    <property type="component" value="Chromosome C"/>
</dbReference>
<feature type="chain" id="PRO_5040269691" evidence="1">
    <location>
        <begin position="21"/>
        <end position="332"/>
    </location>
</feature>
<keyword evidence="1" id="KW-0732">Signal</keyword>
<proteinExistence type="predicted"/>
<accession>A0A9Q0MR00</accession>
<feature type="signal peptide" evidence="1">
    <location>
        <begin position="1"/>
        <end position="20"/>
    </location>
</feature>
<keyword evidence="3" id="KW-1185">Reference proteome</keyword>
<dbReference type="AlphaFoldDB" id="A0A9Q0MR00"/>
<evidence type="ECO:0000313" key="2">
    <source>
        <dbReference type="EMBL" id="KAJ6635329.1"/>
    </source>
</evidence>
<reference evidence="2" key="1">
    <citation type="submission" date="2022-07" db="EMBL/GenBank/DDBJ databases">
        <authorList>
            <person name="Trinca V."/>
            <person name="Uliana J.V.C."/>
            <person name="Torres T.T."/>
            <person name="Ward R.J."/>
            <person name="Monesi N."/>
        </authorList>
    </citation>
    <scope>NUCLEOTIDE SEQUENCE</scope>
    <source>
        <strain evidence="2">HSMRA1968</strain>
        <tissue evidence="2">Whole embryos</tissue>
    </source>
</reference>
<dbReference type="EMBL" id="WJQU01000004">
    <property type="protein sequence ID" value="KAJ6635329.1"/>
    <property type="molecule type" value="Genomic_DNA"/>
</dbReference>
<organism evidence="2 3">
    <name type="scientific">Pseudolycoriella hygida</name>
    <dbReference type="NCBI Taxonomy" id="35572"/>
    <lineage>
        <taxon>Eukaryota</taxon>
        <taxon>Metazoa</taxon>
        <taxon>Ecdysozoa</taxon>
        <taxon>Arthropoda</taxon>
        <taxon>Hexapoda</taxon>
        <taxon>Insecta</taxon>
        <taxon>Pterygota</taxon>
        <taxon>Neoptera</taxon>
        <taxon>Endopterygota</taxon>
        <taxon>Diptera</taxon>
        <taxon>Nematocera</taxon>
        <taxon>Sciaroidea</taxon>
        <taxon>Sciaridae</taxon>
        <taxon>Pseudolycoriella</taxon>
    </lineage>
</organism>
<evidence type="ECO:0000256" key="1">
    <source>
        <dbReference type="SAM" id="SignalP"/>
    </source>
</evidence>
<sequence length="332" mass="36946">MLLKLILLVALFGIFGVTKAESNVSFSVEKIWQSYRKQSFRSDMSDDPKWKGGVQKTFNGCNAIVGTFAGRNHKYGRHLMRAMKVYFTKLIEFSNSNSTVLAPTATAILNVVSKYNKLDKSGFQAIKEFSKVMEIVVDGLIELVRGLAVHVGDLAVAVADIVGSLGRVFVTFTKAFTNAETPEDRERVNFEPIFKVFQKFINVIAMIVESMFKDRKSPPPIEIEDAVTALGLISSFFLHSVHGIHLCVLDVYEKDRIFAATGTNIVMDVMDYVLVANTNSLRKAAPSSKKRGKGFLSNISNLTMFLNSSLKNVFGIFESGLDTVRNIQKQLF</sequence>
<comment type="caution">
    <text evidence="2">The sequence shown here is derived from an EMBL/GenBank/DDBJ whole genome shotgun (WGS) entry which is preliminary data.</text>
</comment>
<feature type="non-terminal residue" evidence="2">
    <location>
        <position position="1"/>
    </location>
</feature>
<protein>
    <submittedName>
        <fullName evidence="2">Uncharacterized protein</fullName>
    </submittedName>
</protein>